<feature type="compositionally biased region" description="Polar residues" evidence="1">
    <location>
        <begin position="1"/>
        <end position="13"/>
    </location>
</feature>
<feature type="region of interest" description="Disordered" evidence="1">
    <location>
        <begin position="1"/>
        <end position="50"/>
    </location>
</feature>
<dbReference type="Proteomes" id="UP000266723">
    <property type="component" value="Unassembled WGS sequence"/>
</dbReference>
<organism evidence="2 3">
    <name type="scientific">Brassica cretica</name>
    <name type="common">Mustard</name>
    <dbReference type="NCBI Taxonomy" id="69181"/>
    <lineage>
        <taxon>Eukaryota</taxon>
        <taxon>Viridiplantae</taxon>
        <taxon>Streptophyta</taxon>
        <taxon>Embryophyta</taxon>
        <taxon>Tracheophyta</taxon>
        <taxon>Spermatophyta</taxon>
        <taxon>Magnoliopsida</taxon>
        <taxon>eudicotyledons</taxon>
        <taxon>Gunneridae</taxon>
        <taxon>Pentapetalae</taxon>
        <taxon>rosids</taxon>
        <taxon>malvids</taxon>
        <taxon>Brassicales</taxon>
        <taxon>Brassicaceae</taxon>
        <taxon>Brassiceae</taxon>
        <taxon>Brassica</taxon>
    </lineage>
</organism>
<feature type="region of interest" description="Disordered" evidence="1">
    <location>
        <begin position="159"/>
        <end position="186"/>
    </location>
</feature>
<sequence>MGTSQIQEDQITDSQRETEAKKKIHTEEELERKKTKDVKEVREEDFDPTSSTLINKKPGFYGSIKPTKSDHFKVYKNIGEKYLRLRYLEDAKEDNKTKLLQFENVIGSGDTCRQGNGGRVFVRAKSNWDRDRHFSSLSFSLAAIERAILLSTAHLLRDGSPVDESPPKSSPLDGSPPEAYLGGSHHRSVGASPSLSILSAVLLADLSTVLSVIRR</sequence>
<dbReference type="EMBL" id="QGKV02000297">
    <property type="protein sequence ID" value="KAF3609232.1"/>
    <property type="molecule type" value="Genomic_DNA"/>
</dbReference>
<name>A0ABQ7F077_BRACR</name>
<protein>
    <submittedName>
        <fullName evidence="2">Uncharacterized protein</fullName>
    </submittedName>
</protein>
<evidence type="ECO:0000256" key="1">
    <source>
        <dbReference type="SAM" id="MobiDB-lite"/>
    </source>
</evidence>
<proteinExistence type="predicted"/>
<accession>A0ABQ7F077</accession>
<keyword evidence="3" id="KW-1185">Reference proteome</keyword>
<evidence type="ECO:0000313" key="3">
    <source>
        <dbReference type="Proteomes" id="UP000266723"/>
    </source>
</evidence>
<feature type="compositionally biased region" description="Basic and acidic residues" evidence="1">
    <location>
        <begin position="14"/>
        <end position="42"/>
    </location>
</feature>
<comment type="caution">
    <text evidence="2">The sequence shown here is derived from an EMBL/GenBank/DDBJ whole genome shotgun (WGS) entry which is preliminary data.</text>
</comment>
<evidence type="ECO:0000313" key="2">
    <source>
        <dbReference type="EMBL" id="KAF3609232.1"/>
    </source>
</evidence>
<gene>
    <name evidence="2" type="ORF">DY000_02047180</name>
</gene>
<reference evidence="2 3" key="1">
    <citation type="journal article" date="2020" name="BMC Genomics">
        <title>Intraspecific diversification of the crop wild relative Brassica cretica Lam. using demographic model selection.</title>
        <authorList>
            <person name="Kioukis A."/>
            <person name="Michalopoulou V.A."/>
            <person name="Briers L."/>
            <person name="Pirintsos S."/>
            <person name="Studholme D.J."/>
            <person name="Pavlidis P."/>
            <person name="Sarris P.F."/>
        </authorList>
    </citation>
    <scope>NUCLEOTIDE SEQUENCE [LARGE SCALE GENOMIC DNA]</scope>
    <source>
        <strain evidence="3">cv. PFS-1207/04</strain>
    </source>
</reference>